<accession>A0ABR3B4Q7</accession>
<evidence type="ECO:0000256" key="13">
    <source>
        <dbReference type="PROSITE-ProRule" id="PRU00175"/>
    </source>
</evidence>
<dbReference type="InterPro" id="IPR001650">
    <property type="entry name" value="Helicase_C-like"/>
</dbReference>
<dbReference type="PROSITE" id="PS51192">
    <property type="entry name" value="HELICASE_ATP_BIND_1"/>
    <property type="match status" value="1"/>
</dbReference>
<dbReference type="SMART" id="SM00490">
    <property type="entry name" value="HELICc"/>
    <property type="match status" value="1"/>
</dbReference>
<sequence length="1061" mass="119409">MSQVEISIAEKLSQLRNIVGNETSDAQLYNLLNQSKGDLEKAVNAHFSCMDIDSSPQSSQVESQTTSESSSTLRSIPTRSTRLSTANKRQYTIPKVKQPKRAIQSYYIGDLVVAGWSLCKGESPIREGDGIVLSRSTHSAHPQKKRRGYGQKVYEDTIVRFTTLNGQEVGRLPKDVSKYVARLLDRNMCTFKGKVVYCSPVLTVGEDIIVQLNCYFSASAFKDKEPNNPSNLFFQPVSMRTKETDEKYSRDGALALLGILRGVGLRPSRSAIKTMATNGDESQIRDLIEQAVSTMDQPATEEKEKGVEDCDEDDDKKEVTDGQLDTIYEKAQMFDAQIQPMDEPESMSLCLKPYQKRALAWMSLKESTTYEDGDVDMRAMHPLWEEYIFPTDPDAPDNVTRHFYMNPYSGELSLTFPESNSRERGGILADEMGLGKTIEMLSLIHANRFKPGMLVPTPKKSKSPTTLVVCPMTLLAQWRDEMIRGSKPGTLTVDVYYGDGRNSGTRSVFNAWDGSAPDVLVTTYGTVMSEWEKPDSKLFNIEFWRVVLDEAHHIKNRQSKTSQACCALKAQRRWALSGTPIQNKLEDLFSLVKFLKHEPWSNYTFWRTFITIPFEKKDPGALSAVKRVLEPIVLRRTKAMRDQNGDPMVSLPEKKINIEYLDFTPQEQEIYDSLYKDSKTKFSYYCASGKALSNYASIFQLLMRLRQVSCHPSLVLNSKKSGENSEIMTENGGIVSLEDLIEKYSKDGGDAPVKETPSYSVGVLQNLLNRQKGTQQESDESGTAMEIDNECPICFEIVDSMIMLKCAHMACRPCVMDYLQKLEDSGVPGECPICRQGPVSQDDLLEVSQVQKESGQVSDQDAQNGAYSAAVNVRRAVGGYKPSTKINAMLSHIRLYQSEGRKTVVFSQFTSFLDIIQIALQEANISFARLDGSQSQAQREKVLSNFSSENKEQKTDVLLISLRAGGVGLNLTCTNRVLLMDPWWNFAVEAQAIDRVHRLGQTKDVVVTRFIMKDTVEERILEIQDRKHVLTSQLYMSKEESKVNQLQDLQILFSSSKKYVN</sequence>
<evidence type="ECO:0000256" key="5">
    <source>
        <dbReference type="ARBA" id="ARBA00022763"/>
    </source>
</evidence>
<feature type="region of interest" description="Disordered" evidence="14">
    <location>
        <begin position="53"/>
        <end position="88"/>
    </location>
</feature>
<evidence type="ECO:0000259" key="17">
    <source>
        <dbReference type="PROSITE" id="PS51194"/>
    </source>
</evidence>
<evidence type="ECO:0000256" key="4">
    <source>
        <dbReference type="ARBA" id="ARBA00022741"/>
    </source>
</evidence>
<keyword evidence="6 13" id="KW-0863">Zinc-finger</keyword>
<dbReference type="CDD" id="cd18793">
    <property type="entry name" value="SF2_C_SNF"/>
    <property type="match status" value="1"/>
</dbReference>
<evidence type="ECO:0000256" key="1">
    <source>
        <dbReference type="ARBA" id="ARBA00004123"/>
    </source>
</evidence>
<evidence type="ECO:0000256" key="14">
    <source>
        <dbReference type="SAM" id="MobiDB-lite"/>
    </source>
</evidence>
<feature type="compositionally biased region" description="Low complexity" evidence="14">
    <location>
        <begin position="54"/>
        <end position="72"/>
    </location>
</feature>
<feature type="compositionally biased region" description="Polar residues" evidence="14">
    <location>
        <begin position="73"/>
        <end position="88"/>
    </location>
</feature>
<dbReference type="SMART" id="SM00910">
    <property type="entry name" value="HIRAN"/>
    <property type="match status" value="1"/>
</dbReference>
<keyword evidence="11" id="KW-0234">DNA repair</keyword>
<dbReference type="SMART" id="SM00184">
    <property type="entry name" value="RING"/>
    <property type="match status" value="1"/>
</dbReference>
<dbReference type="InterPro" id="IPR050628">
    <property type="entry name" value="SNF2_RAD54_helicase_TF"/>
</dbReference>
<feature type="region of interest" description="Disordered" evidence="14">
    <location>
        <begin position="295"/>
        <end position="318"/>
    </location>
</feature>
<dbReference type="InterPro" id="IPR027417">
    <property type="entry name" value="P-loop_NTPase"/>
</dbReference>
<comment type="subcellular location">
    <subcellularLocation>
        <location evidence="1">Nucleus</location>
    </subcellularLocation>
</comment>
<dbReference type="CDD" id="cd18008">
    <property type="entry name" value="DEXDc_SHPRH-like"/>
    <property type="match status" value="1"/>
</dbReference>
<keyword evidence="19" id="KW-1185">Reference proteome</keyword>
<keyword evidence="7" id="KW-0378">Hydrolase</keyword>
<reference evidence="18 19" key="1">
    <citation type="submission" date="2024-04" db="EMBL/GenBank/DDBJ databases">
        <title>Symmetric and asymmetric DNA N6-adenine methylation regulates different biological responses in Mucorales.</title>
        <authorList>
            <consortium name="Lawrence Berkeley National Laboratory"/>
            <person name="Lax C."/>
            <person name="Mondo S.J."/>
            <person name="Osorio-Concepcion M."/>
            <person name="Muszewska A."/>
            <person name="Corrochano-Luque M."/>
            <person name="Gutierrez G."/>
            <person name="Riley R."/>
            <person name="Lipzen A."/>
            <person name="Guo J."/>
            <person name="Hundley H."/>
            <person name="Amirebrahimi M."/>
            <person name="Ng V."/>
            <person name="Lorenzo-Gutierrez D."/>
            <person name="Binder U."/>
            <person name="Yang J."/>
            <person name="Song Y."/>
            <person name="Canovas D."/>
            <person name="Navarro E."/>
            <person name="Freitag M."/>
            <person name="Gabaldon T."/>
            <person name="Grigoriev I.V."/>
            <person name="Corrochano L.M."/>
            <person name="Nicolas F.E."/>
            <person name="Garre V."/>
        </authorList>
    </citation>
    <scope>NUCLEOTIDE SEQUENCE [LARGE SCALE GENOMIC DNA]</scope>
    <source>
        <strain evidence="18 19">L51</strain>
    </source>
</reference>
<protein>
    <submittedName>
        <fullName evidence="18">SNF2 family N-terminal domain-containing protein</fullName>
    </submittedName>
</protein>
<dbReference type="InterPro" id="IPR038718">
    <property type="entry name" value="SNF2-like_sf"/>
</dbReference>
<evidence type="ECO:0000313" key="19">
    <source>
        <dbReference type="Proteomes" id="UP001448207"/>
    </source>
</evidence>
<dbReference type="InterPro" id="IPR049730">
    <property type="entry name" value="SNF2/RAD54-like_C"/>
</dbReference>
<feature type="domain" description="Helicase ATP-binding" evidence="16">
    <location>
        <begin position="417"/>
        <end position="598"/>
    </location>
</feature>
<comment type="caution">
    <text evidence="18">The sequence shown here is derived from an EMBL/GenBank/DDBJ whole genome shotgun (WGS) entry which is preliminary data.</text>
</comment>
<feature type="domain" description="RING-type" evidence="15">
    <location>
        <begin position="791"/>
        <end position="835"/>
    </location>
</feature>
<evidence type="ECO:0000256" key="10">
    <source>
        <dbReference type="ARBA" id="ARBA00022840"/>
    </source>
</evidence>
<evidence type="ECO:0000256" key="7">
    <source>
        <dbReference type="ARBA" id="ARBA00022801"/>
    </source>
</evidence>
<evidence type="ECO:0000259" key="15">
    <source>
        <dbReference type="PROSITE" id="PS50089"/>
    </source>
</evidence>
<proteinExistence type="inferred from homology"/>
<dbReference type="Gene3D" id="3.40.50.300">
    <property type="entry name" value="P-loop containing nucleotide triphosphate hydrolases"/>
    <property type="match status" value="2"/>
</dbReference>
<keyword evidence="10" id="KW-0067">ATP-binding</keyword>
<keyword evidence="3" id="KW-0479">Metal-binding</keyword>
<dbReference type="PROSITE" id="PS50089">
    <property type="entry name" value="ZF_RING_2"/>
    <property type="match status" value="1"/>
</dbReference>
<dbReference type="SMART" id="SM00487">
    <property type="entry name" value="DEXDc"/>
    <property type="match status" value="1"/>
</dbReference>
<gene>
    <name evidence="18" type="ORF">J3Q64DRAFT_1848239</name>
</gene>
<keyword evidence="12" id="KW-0539">Nucleus</keyword>
<dbReference type="SUPFAM" id="SSF57850">
    <property type="entry name" value="RING/U-box"/>
    <property type="match status" value="1"/>
</dbReference>
<evidence type="ECO:0000256" key="2">
    <source>
        <dbReference type="ARBA" id="ARBA00007025"/>
    </source>
</evidence>
<evidence type="ECO:0000256" key="12">
    <source>
        <dbReference type="ARBA" id="ARBA00023242"/>
    </source>
</evidence>
<dbReference type="Pfam" id="PF08797">
    <property type="entry name" value="HIRAN"/>
    <property type="match status" value="1"/>
</dbReference>
<dbReference type="Pfam" id="PF13920">
    <property type="entry name" value="zf-C3HC4_3"/>
    <property type="match status" value="1"/>
</dbReference>
<keyword evidence="9" id="KW-0862">Zinc</keyword>
<evidence type="ECO:0000259" key="16">
    <source>
        <dbReference type="PROSITE" id="PS51192"/>
    </source>
</evidence>
<dbReference type="InterPro" id="IPR014905">
    <property type="entry name" value="HIRAN"/>
</dbReference>
<dbReference type="Proteomes" id="UP001448207">
    <property type="component" value="Unassembled WGS sequence"/>
</dbReference>
<dbReference type="EMBL" id="JBCLYO010000007">
    <property type="protein sequence ID" value="KAL0087414.1"/>
    <property type="molecule type" value="Genomic_DNA"/>
</dbReference>
<dbReference type="Pfam" id="PF00176">
    <property type="entry name" value="SNF2-rel_dom"/>
    <property type="match status" value="1"/>
</dbReference>
<feature type="domain" description="Helicase C-terminal" evidence="17">
    <location>
        <begin position="888"/>
        <end position="1050"/>
    </location>
</feature>
<dbReference type="InterPro" id="IPR000330">
    <property type="entry name" value="SNF2_N"/>
</dbReference>
<dbReference type="SUPFAM" id="SSF52540">
    <property type="entry name" value="P-loop containing nucleoside triphosphate hydrolases"/>
    <property type="match status" value="2"/>
</dbReference>
<evidence type="ECO:0000256" key="3">
    <source>
        <dbReference type="ARBA" id="ARBA00022723"/>
    </source>
</evidence>
<evidence type="ECO:0000313" key="18">
    <source>
        <dbReference type="EMBL" id="KAL0087414.1"/>
    </source>
</evidence>
<comment type="similarity">
    <text evidence="2">Belongs to the SNF2/RAD54 helicase family.</text>
</comment>
<evidence type="ECO:0000256" key="8">
    <source>
        <dbReference type="ARBA" id="ARBA00022806"/>
    </source>
</evidence>
<dbReference type="Gene3D" id="3.40.50.10810">
    <property type="entry name" value="Tandem AAA-ATPase domain"/>
    <property type="match status" value="1"/>
</dbReference>
<dbReference type="InterPro" id="IPR013083">
    <property type="entry name" value="Znf_RING/FYVE/PHD"/>
</dbReference>
<keyword evidence="5" id="KW-0227">DNA damage</keyword>
<dbReference type="PANTHER" id="PTHR45626">
    <property type="entry name" value="TRANSCRIPTION TERMINATION FACTOR 2-RELATED"/>
    <property type="match status" value="1"/>
</dbReference>
<keyword evidence="4" id="KW-0547">Nucleotide-binding</keyword>
<dbReference type="PROSITE" id="PS51194">
    <property type="entry name" value="HELICASE_CTER"/>
    <property type="match status" value="1"/>
</dbReference>
<dbReference type="Pfam" id="PF00271">
    <property type="entry name" value="Helicase_C"/>
    <property type="match status" value="1"/>
</dbReference>
<evidence type="ECO:0000256" key="11">
    <source>
        <dbReference type="ARBA" id="ARBA00023204"/>
    </source>
</evidence>
<dbReference type="InterPro" id="IPR014001">
    <property type="entry name" value="Helicase_ATP-bd"/>
</dbReference>
<dbReference type="InterPro" id="IPR001841">
    <property type="entry name" value="Znf_RING"/>
</dbReference>
<evidence type="ECO:0000256" key="6">
    <source>
        <dbReference type="ARBA" id="ARBA00022771"/>
    </source>
</evidence>
<organism evidence="18 19">
    <name type="scientific">Phycomyces blakesleeanus</name>
    <dbReference type="NCBI Taxonomy" id="4837"/>
    <lineage>
        <taxon>Eukaryota</taxon>
        <taxon>Fungi</taxon>
        <taxon>Fungi incertae sedis</taxon>
        <taxon>Mucoromycota</taxon>
        <taxon>Mucoromycotina</taxon>
        <taxon>Mucoromycetes</taxon>
        <taxon>Mucorales</taxon>
        <taxon>Phycomycetaceae</taxon>
        <taxon>Phycomyces</taxon>
    </lineage>
</organism>
<dbReference type="PANTHER" id="PTHR45626:SF22">
    <property type="entry name" value="DNA REPAIR PROTEIN RAD5"/>
    <property type="match status" value="1"/>
</dbReference>
<dbReference type="Gene3D" id="3.30.40.10">
    <property type="entry name" value="Zinc/RING finger domain, C3HC4 (zinc finger)"/>
    <property type="match status" value="1"/>
</dbReference>
<evidence type="ECO:0000256" key="9">
    <source>
        <dbReference type="ARBA" id="ARBA00022833"/>
    </source>
</evidence>
<keyword evidence="8" id="KW-0347">Helicase</keyword>
<name>A0ABR3B4Q7_PHYBL</name>